<dbReference type="EMBL" id="JADWDJ010000002">
    <property type="protein sequence ID" value="KAG5284279.1"/>
    <property type="molecule type" value="Genomic_DNA"/>
</dbReference>
<reference evidence="10" key="1">
    <citation type="submission" date="2020-10" db="EMBL/GenBank/DDBJ databases">
        <title>Chromosome-scale genome assembly of the Allis shad, Alosa alosa.</title>
        <authorList>
            <person name="Margot Z."/>
            <person name="Christophe K."/>
            <person name="Cabau C."/>
            <person name="Louis A."/>
            <person name="Berthelot C."/>
            <person name="Parey E."/>
            <person name="Roest Crollius H."/>
            <person name="Montfort J."/>
            <person name="Robinson-Rechavi M."/>
            <person name="Bucao C."/>
            <person name="Bouchez O."/>
            <person name="Gislard M."/>
            <person name="Lluch J."/>
            <person name="Milhes M."/>
            <person name="Lampietro C."/>
            <person name="Lopez Roques C."/>
            <person name="Donnadieu C."/>
            <person name="Braasch I."/>
            <person name="Desvignes T."/>
            <person name="Postlethwait J."/>
            <person name="Bobe J."/>
            <person name="Guiguen Y."/>
        </authorList>
    </citation>
    <scope>NUCLEOTIDE SEQUENCE</scope>
    <source>
        <strain evidence="10">M-15738</strain>
        <tissue evidence="10">Blood</tissue>
    </source>
</reference>
<dbReference type="GO" id="GO:0007224">
    <property type="term" value="P:smoothened signaling pathway"/>
    <property type="evidence" value="ECO:0007669"/>
    <property type="project" value="TreeGrafter"/>
</dbReference>
<dbReference type="InterPro" id="IPR011677">
    <property type="entry name" value="TCTN1-3_dom"/>
</dbReference>
<keyword evidence="3 7" id="KW-0732">Signal</keyword>
<sequence>MVHKIMSWIVLSVSALSIISTVAFNDTVNQTDSPSGVNNTNVTEEPTSSTPTQSDFFETTTIEEDFFTDTILPITTNVTDSTPTDSSFTDASTTESIKVTVPTECLCDITPNFCDIGCCCDNLDCEIDDLSSVFNGCEKETRPPGVCIEKWLMFRANIDPDLITETDSLFCVREEAKTTEQQSLPALSEQQDKVFPSFLQQDDTTTDSIIKDFYKVDDMILIQYNRISMLGTLKQPSPGVASSLCVDLNPARFLRSTSHSCSRALNAQSCSNDPRLNVHTYFKDISLLRVPNPQNVDISDLLIPVIPVAIWSQPSEQNGTCLNVVSKVEYIIEFSHAGEITSATLRASFLNSSLDAQILQEFSVTFQLATAGPTPAPLPAMGLIVGNPVTGRFGEEANSLTTLAPAAACSVPLAVRVPIRFTYNSISGCSFRSASQNCSELRLDMYTVLTGMATPDVVAMSSGPKPDWAEVITEDCLESQAEGSCETGCYVPHSLSIQFLWAKRGLLSLPQNYILGGKYKFGCQKVKCPLAYPLAVTSEVTFSEITAYPEPPRGVPQPQWKFPYSFFSRGQEELDGGL</sequence>
<feature type="compositionally biased region" description="Low complexity" evidence="6">
    <location>
        <begin position="37"/>
        <end position="55"/>
    </location>
</feature>
<dbReference type="PANTHER" id="PTHR14611">
    <property type="entry name" value="TECTONIC FAMILY MEMBER"/>
    <property type="match status" value="1"/>
</dbReference>
<evidence type="ECO:0000256" key="5">
    <source>
        <dbReference type="ARBA" id="ARBA00023180"/>
    </source>
</evidence>
<keyword evidence="5" id="KW-0325">Glycoprotein</keyword>
<proteinExistence type="inferred from homology"/>
<evidence type="ECO:0000256" key="4">
    <source>
        <dbReference type="ARBA" id="ARBA00022794"/>
    </source>
</evidence>
<keyword evidence="11" id="KW-1185">Reference proteome</keyword>
<feature type="signal peptide" evidence="7">
    <location>
        <begin position="1"/>
        <end position="23"/>
    </location>
</feature>
<dbReference type="Proteomes" id="UP000823561">
    <property type="component" value="Chromosome 2"/>
</dbReference>
<evidence type="ECO:0000256" key="6">
    <source>
        <dbReference type="SAM" id="MobiDB-lite"/>
    </source>
</evidence>
<evidence type="ECO:0000256" key="2">
    <source>
        <dbReference type="ARBA" id="ARBA00011495"/>
    </source>
</evidence>
<feature type="domain" description="Tectonic-1-3" evidence="8">
    <location>
        <begin position="385"/>
        <end position="543"/>
    </location>
</feature>
<evidence type="ECO:0000313" key="11">
    <source>
        <dbReference type="Proteomes" id="UP000823561"/>
    </source>
</evidence>
<organism evidence="10 11">
    <name type="scientific">Alosa alosa</name>
    <name type="common">allis shad</name>
    <dbReference type="NCBI Taxonomy" id="278164"/>
    <lineage>
        <taxon>Eukaryota</taxon>
        <taxon>Metazoa</taxon>
        <taxon>Chordata</taxon>
        <taxon>Craniata</taxon>
        <taxon>Vertebrata</taxon>
        <taxon>Euteleostomi</taxon>
        <taxon>Actinopterygii</taxon>
        <taxon>Neopterygii</taxon>
        <taxon>Teleostei</taxon>
        <taxon>Clupei</taxon>
        <taxon>Clupeiformes</taxon>
        <taxon>Clupeoidei</taxon>
        <taxon>Clupeidae</taxon>
        <taxon>Alosa</taxon>
    </lineage>
</organism>
<feature type="region of interest" description="Disordered" evidence="6">
    <location>
        <begin position="30"/>
        <end position="55"/>
    </location>
</feature>
<evidence type="ECO:0000259" key="9">
    <source>
        <dbReference type="Pfam" id="PF25752"/>
    </source>
</evidence>
<comment type="subunit">
    <text evidence="2">Part of the tectonic-like complex (also named B9 complex).</text>
</comment>
<dbReference type="GO" id="GO:0060271">
    <property type="term" value="P:cilium assembly"/>
    <property type="evidence" value="ECO:0007669"/>
    <property type="project" value="TreeGrafter"/>
</dbReference>
<name>A0AAV6HB06_9TELE</name>
<dbReference type="AlphaFoldDB" id="A0AAV6HB06"/>
<evidence type="ECO:0000259" key="8">
    <source>
        <dbReference type="Pfam" id="PF07773"/>
    </source>
</evidence>
<evidence type="ECO:0000256" key="3">
    <source>
        <dbReference type="ARBA" id="ARBA00022729"/>
    </source>
</evidence>
<feature type="chain" id="PRO_5043641526" description="Tectonic-3" evidence="7">
    <location>
        <begin position="24"/>
        <end position="578"/>
    </location>
</feature>
<comment type="similarity">
    <text evidence="1">Belongs to the tectonic family.</text>
</comment>
<keyword evidence="4" id="KW-0970">Cilium biogenesis/degradation</keyword>
<evidence type="ECO:0000256" key="7">
    <source>
        <dbReference type="SAM" id="SignalP"/>
    </source>
</evidence>
<feature type="domain" description="Tectonic-1-3" evidence="8">
    <location>
        <begin position="213"/>
        <end position="366"/>
    </location>
</feature>
<gene>
    <name evidence="10" type="ORF">AALO_G00024940</name>
</gene>
<accession>A0AAV6HB06</accession>
<dbReference type="PANTHER" id="PTHR14611:SF4">
    <property type="entry name" value="TECTONIC-3"/>
    <property type="match status" value="1"/>
</dbReference>
<dbReference type="Pfam" id="PF25752">
    <property type="entry name" value="DUF1619_N"/>
    <property type="match status" value="1"/>
</dbReference>
<dbReference type="InterPro" id="IPR040354">
    <property type="entry name" value="TCTN1-3"/>
</dbReference>
<feature type="domain" description="Tectonic-1-3 N-terminal" evidence="9">
    <location>
        <begin position="77"/>
        <end position="175"/>
    </location>
</feature>
<dbReference type="Pfam" id="PF07773">
    <property type="entry name" value="TCTN_DUF1619"/>
    <property type="match status" value="2"/>
</dbReference>
<evidence type="ECO:0000256" key="1">
    <source>
        <dbReference type="ARBA" id="ARBA00007633"/>
    </source>
</evidence>
<dbReference type="InterPro" id="IPR057724">
    <property type="entry name" value="TCTN1-3_N"/>
</dbReference>
<evidence type="ECO:0000313" key="10">
    <source>
        <dbReference type="EMBL" id="KAG5284279.1"/>
    </source>
</evidence>
<comment type="caution">
    <text evidence="10">The sequence shown here is derived from an EMBL/GenBank/DDBJ whole genome shotgun (WGS) entry which is preliminary data.</text>
</comment>
<evidence type="ECO:0008006" key="12">
    <source>
        <dbReference type="Google" id="ProtNLM"/>
    </source>
</evidence>
<protein>
    <recommendedName>
        <fullName evidence="12">Tectonic-3</fullName>
    </recommendedName>
</protein>